<evidence type="ECO:0000259" key="6">
    <source>
        <dbReference type="SMART" id="SM00906"/>
    </source>
</evidence>
<dbReference type="PANTHER" id="PTHR31001">
    <property type="entry name" value="UNCHARACTERIZED TRANSCRIPTIONAL REGULATORY PROTEIN"/>
    <property type="match status" value="1"/>
</dbReference>
<evidence type="ECO:0000256" key="4">
    <source>
        <dbReference type="ARBA" id="ARBA00023242"/>
    </source>
</evidence>
<dbReference type="GO" id="GO:0003677">
    <property type="term" value="F:DNA binding"/>
    <property type="evidence" value="ECO:0007669"/>
    <property type="project" value="InterPro"/>
</dbReference>
<dbReference type="CDD" id="cd12148">
    <property type="entry name" value="fungal_TF_MHR"/>
    <property type="match status" value="1"/>
</dbReference>
<dbReference type="AlphaFoldDB" id="A0A1L9UV24"/>
<keyword evidence="3" id="KW-0804">Transcription</keyword>
<dbReference type="GO" id="GO:0006351">
    <property type="term" value="P:DNA-templated transcription"/>
    <property type="evidence" value="ECO:0007669"/>
    <property type="project" value="InterPro"/>
</dbReference>
<evidence type="ECO:0000256" key="3">
    <source>
        <dbReference type="ARBA" id="ARBA00023163"/>
    </source>
</evidence>
<evidence type="ECO:0000313" key="7">
    <source>
        <dbReference type="EMBL" id="OJJ75584.1"/>
    </source>
</evidence>
<dbReference type="InterPro" id="IPR050613">
    <property type="entry name" value="Sec_Metabolite_Reg"/>
</dbReference>
<name>A0A1L9UV24_ASPBC</name>
<dbReference type="RefSeq" id="XP_067482831.1">
    <property type="nucleotide sequence ID" value="XM_067616964.1"/>
</dbReference>
<dbReference type="OMA" id="TEWTREP"/>
<proteinExistence type="predicted"/>
<reference evidence="8" key="1">
    <citation type="journal article" date="2017" name="Genome Biol.">
        <title>Comparative genomics reveals high biological diversity and specific adaptations in the industrially and medically important fungal genus Aspergillus.</title>
        <authorList>
            <person name="de Vries R.P."/>
            <person name="Riley R."/>
            <person name="Wiebenga A."/>
            <person name="Aguilar-Osorio G."/>
            <person name="Amillis S."/>
            <person name="Uchima C.A."/>
            <person name="Anderluh G."/>
            <person name="Asadollahi M."/>
            <person name="Askin M."/>
            <person name="Barry K."/>
            <person name="Battaglia E."/>
            <person name="Bayram O."/>
            <person name="Benocci T."/>
            <person name="Braus-Stromeyer S.A."/>
            <person name="Caldana C."/>
            <person name="Canovas D."/>
            <person name="Cerqueira G.C."/>
            <person name="Chen F."/>
            <person name="Chen W."/>
            <person name="Choi C."/>
            <person name="Clum A."/>
            <person name="Dos Santos R.A."/>
            <person name="Damasio A.R."/>
            <person name="Diallinas G."/>
            <person name="Emri T."/>
            <person name="Fekete E."/>
            <person name="Flipphi M."/>
            <person name="Freyberg S."/>
            <person name="Gallo A."/>
            <person name="Gournas C."/>
            <person name="Habgood R."/>
            <person name="Hainaut M."/>
            <person name="Harispe M.L."/>
            <person name="Henrissat B."/>
            <person name="Hilden K.S."/>
            <person name="Hope R."/>
            <person name="Hossain A."/>
            <person name="Karabika E."/>
            <person name="Karaffa L."/>
            <person name="Karanyi Z."/>
            <person name="Krasevec N."/>
            <person name="Kuo A."/>
            <person name="Kusch H."/>
            <person name="LaButti K."/>
            <person name="Lagendijk E.L."/>
            <person name="Lapidus A."/>
            <person name="Levasseur A."/>
            <person name="Lindquist E."/>
            <person name="Lipzen A."/>
            <person name="Logrieco A.F."/>
            <person name="MacCabe A."/>
            <person name="Maekelae M.R."/>
            <person name="Malavazi I."/>
            <person name="Melin P."/>
            <person name="Meyer V."/>
            <person name="Mielnichuk N."/>
            <person name="Miskei M."/>
            <person name="Molnar A.P."/>
            <person name="Mule G."/>
            <person name="Ngan C.Y."/>
            <person name="Orejas M."/>
            <person name="Orosz E."/>
            <person name="Ouedraogo J.P."/>
            <person name="Overkamp K.M."/>
            <person name="Park H.-S."/>
            <person name="Perrone G."/>
            <person name="Piumi F."/>
            <person name="Punt P.J."/>
            <person name="Ram A.F."/>
            <person name="Ramon A."/>
            <person name="Rauscher S."/>
            <person name="Record E."/>
            <person name="Riano-Pachon D.M."/>
            <person name="Robert V."/>
            <person name="Roehrig J."/>
            <person name="Ruller R."/>
            <person name="Salamov A."/>
            <person name="Salih N.S."/>
            <person name="Samson R.A."/>
            <person name="Sandor E."/>
            <person name="Sanguinetti M."/>
            <person name="Schuetze T."/>
            <person name="Sepcic K."/>
            <person name="Shelest E."/>
            <person name="Sherlock G."/>
            <person name="Sophianopoulou V."/>
            <person name="Squina F.M."/>
            <person name="Sun H."/>
            <person name="Susca A."/>
            <person name="Todd R.B."/>
            <person name="Tsang A."/>
            <person name="Unkles S.E."/>
            <person name="van de Wiele N."/>
            <person name="van Rossen-Uffink D."/>
            <person name="Oliveira J.V."/>
            <person name="Vesth T.C."/>
            <person name="Visser J."/>
            <person name="Yu J.-H."/>
            <person name="Zhou M."/>
            <person name="Andersen M.R."/>
            <person name="Archer D.B."/>
            <person name="Baker S.E."/>
            <person name="Benoit I."/>
            <person name="Brakhage A.A."/>
            <person name="Braus G.H."/>
            <person name="Fischer R."/>
            <person name="Frisvad J.C."/>
            <person name="Goldman G.H."/>
            <person name="Houbraken J."/>
            <person name="Oakley B."/>
            <person name="Pocsi I."/>
            <person name="Scazzocchio C."/>
            <person name="Seiboth B."/>
            <person name="vanKuyk P.A."/>
            <person name="Wortman J."/>
            <person name="Dyer P.S."/>
            <person name="Grigoriev I.V."/>
        </authorList>
    </citation>
    <scope>NUCLEOTIDE SEQUENCE [LARGE SCALE GENOMIC DNA]</scope>
    <source>
        <strain evidence="8">CBS 101740 / IMI 381727 / IBT 21946</strain>
    </source>
</reference>
<keyword evidence="2" id="KW-0805">Transcription regulation</keyword>
<dbReference type="STRING" id="767769.A0A1L9UV24"/>
<keyword evidence="8" id="KW-1185">Reference proteome</keyword>
<gene>
    <name evidence="7" type="ORF">ASPBRDRAFT_116224</name>
</gene>
<dbReference type="Proteomes" id="UP000184499">
    <property type="component" value="Unassembled WGS sequence"/>
</dbReference>
<dbReference type="InterPro" id="IPR007219">
    <property type="entry name" value="XnlR_reg_dom"/>
</dbReference>
<dbReference type="GO" id="GO:0005634">
    <property type="term" value="C:nucleus"/>
    <property type="evidence" value="ECO:0007669"/>
    <property type="project" value="UniProtKB-SubCell"/>
</dbReference>
<dbReference type="VEuPathDB" id="FungiDB:ASPBRDRAFT_116224"/>
<protein>
    <recommendedName>
        <fullName evidence="6">Xylanolytic transcriptional activator regulatory domain-containing protein</fullName>
    </recommendedName>
</protein>
<dbReference type="SMART" id="SM00906">
    <property type="entry name" value="Fungal_trans"/>
    <property type="match status" value="1"/>
</dbReference>
<comment type="subcellular location">
    <subcellularLocation>
        <location evidence="1">Nucleus</location>
    </subcellularLocation>
</comment>
<evidence type="ECO:0000256" key="5">
    <source>
        <dbReference type="SAM" id="MobiDB-lite"/>
    </source>
</evidence>
<dbReference type="OrthoDB" id="6612291at2759"/>
<evidence type="ECO:0000313" key="8">
    <source>
        <dbReference type="Proteomes" id="UP000184499"/>
    </source>
</evidence>
<dbReference type="GeneID" id="93569452"/>
<evidence type="ECO:0000256" key="1">
    <source>
        <dbReference type="ARBA" id="ARBA00004123"/>
    </source>
</evidence>
<dbReference type="EMBL" id="KV878680">
    <property type="protein sequence ID" value="OJJ75584.1"/>
    <property type="molecule type" value="Genomic_DNA"/>
</dbReference>
<organism evidence="7 8">
    <name type="scientific">Aspergillus brasiliensis (strain CBS 101740 / IMI 381727 / IBT 21946)</name>
    <dbReference type="NCBI Taxonomy" id="767769"/>
    <lineage>
        <taxon>Eukaryota</taxon>
        <taxon>Fungi</taxon>
        <taxon>Dikarya</taxon>
        <taxon>Ascomycota</taxon>
        <taxon>Pezizomycotina</taxon>
        <taxon>Eurotiomycetes</taxon>
        <taxon>Eurotiomycetidae</taxon>
        <taxon>Eurotiales</taxon>
        <taxon>Aspergillaceae</taxon>
        <taxon>Aspergillus</taxon>
        <taxon>Aspergillus subgen. Circumdati</taxon>
    </lineage>
</organism>
<feature type="region of interest" description="Disordered" evidence="5">
    <location>
        <begin position="1"/>
        <end position="47"/>
    </location>
</feature>
<dbReference type="PANTHER" id="PTHR31001:SF40">
    <property type="entry name" value="ZN(II)2CYS6 TRANSCRIPTION FACTOR (EUROFUNG)"/>
    <property type="match status" value="1"/>
</dbReference>
<accession>A0A1L9UV24</accession>
<feature type="domain" description="Xylanolytic transcriptional activator regulatory" evidence="6">
    <location>
        <begin position="276"/>
        <end position="351"/>
    </location>
</feature>
<dbReference type="GO" id="GO:0008270">
    <property type="term" value="F:zinc ion binding"/>
    <property type="evidence" value="ECO:0007669"/>
    <property type="project" value="InterPro"/>
</dbReference>
<sequence>MTKPRDTPKSGRLKRRPLGSPGLRSLPARDNPLRQSTSSSSTTRTVPSAETQFFGSTAFPAIITDDQNVVGRYLGQLSAQGIPSSEERLRHQDKYTDKQISEGTRVLNLLFEFPGFADSIHKYLELSYTCMVPHPFIRACVDSIQVTMQKSRGTRLRQLVVTLFANTAMPLDAFATVPAKDYHTLFTGPNIRWEIIGFVLAILGVSLKYDVNKRSKPSSTSPSGQKPDFIHRLAEGVDYCAAICNSYSCVSPQALWLLYGNACLKNLVYGDMSFQLWRCMGDVSSMFFALGLHQDDSGLEATYPFYQIELRRRYASQIYSMDKTISTFLGRPPRISGSYCANTMPADIDDEVLLLDGDELDEALRNVDANGWNMDRQFRGATWRRIKLIISQFREEILGLCLGTRFSVGSEALAKDILARQEIVWDQIPHELKYDEITGSQHIPPPQRYVVMTTYMDQKYTCFLLHRKLLNETEWTREPLYRISRSLLNTVLQVVSLSDQVSNMQRDISWPMLYYGLPGASILAVDLLKHIHPSFNTPNPHINVIPRAEVIQNLAVFVSNLQRSINRREVNCESCRRAHGILSRILDEIIDPTHGEPAISETVVQQMPNSTPFSLSSGIDNDLNIENFFNQIGNWDLALDTSAIVL</sequence>
<evidence type="ECO:0000256" key="2">
    <source>
        <dbReference type="ARBA" id="ARBA00023015"/>
    </source>
</evidence>
<dbReference type="Pfam" id="PF04082">
    <property type="entry name" value="Fungal_trans"/>
    <property type="match status" value="1"/>
</dbReference>
<keyword evidence="4" id="KW-0539">Nucleus</keyword>